<sequence>MTFKYEACLALEEECEVILKEAWTGSSKVTGLLDNSRKALQRWNKNKMQRQGQEVEEKTKILQNLQAMENGSNVEEIRKVTKELHLTLEKEDLWWKQRAKRNWYKHGDRNTKYFHACAKERRKRNFINEVEDENNRNFIGFQKVEETFRRFFGKLFQTTNPSQDEIDKCLVGMSEKVTIEMNERLSRRFTSVEVEEAVKQMAPLKAPGPDGFGPCFYQNHWGVVSDEVCRAALDILNVLINGVPGHKFLPSRGLRQGDHLSPYLFIVCAEGLSSLLDHYEKSKLIRGVQVARGGTSINHLLFANDCILFGRANIGDWRKIQEILLVYEKASGQFLNKGKTSVFFSNNPRLTDKQAIKKDGNSFVCGTYEKYLGLPAMVGRSKFNTFRTLKEKLWQKVSSWKNTFLSQAGKEVLIKVVLQSIPTFTMGVFKLSIKLCKEINIMLSKFRWGSQQEGRGMVWRKWEKMSMQKGKGGMGFRDMESFNVALLAKQGWRILKYPMSLAAVLLKEKYFRFENFLEAKLGAQPSLVWRSIWSARDLLREGLRWKVGDGKDINIWRSKWLTRPTSFAVQSPVSLLQRNAKVIELIDSQKGEWDESIIRTIFSEEEAEQILCMPLSRGRAKDKIIWGPAKKGLFTGAAKEVVEAVLSEEEAVLEFSPIIDDVKFHFRNRTHWFIQYASRKKNTVAHTLAKKALEIRKELVWIEEVPEFIVGCLLDDTSCNT</sequence>
<dbReference type="RefSeq" id="XP_035551737.1">
    <property type="nucleotide sequence ID" value="XM_035695844.1"/>
</dbReference>
<proteinExistence type="predicted"/>
<dbReference type="InParanoid" id="A0A6P9FAU6"/>
<dbReference type="GeneID" id="118349897"/>
<gene>
    <name evidence="2" type="primary">LOC118349897</name>
</gene>
<evidence type="ECO:0000313" key="2">
    <source>
        <dbReference type="RefSeq" id="XP_035551737.1"/>
    </source>
</evidence>
<dbReference type="PANTHER" id="PTHR33116:SF86">
    <property type="entry name" value="REVERSE TRANSCRIPTASE DOMAIN-CONTAINING PROTEIN"/>
    <property type="match status" value="1"/>
</dbReference>
<protein>
    <submittedName>
        <fullName evidence="2">Uncharacterized protein LOC118349897</fullName>
    </submittedName>
</protein>
<name>A0A6P9FAU6_JUGRE</name>
<evidence type="ECO:0000313" key="1">
    <source>
        <dbReference type="Proteomes" id="UP000235220"/>
    </source>
</evidence>
<accession>A0A6P9FAU6</accession>
<dbReference type="Proteomes" id="UP000235220">
    <property type="component" value="Chromosome 11"/>
</dbReference>
<dbReference type="PANTHER" id="PTHR33116">
    <property type="entry name" value="REVERSE TRANSCRIPTASE ZINC-BINDING DOMAIN-CONTAINING PROTEIN-RELATED-RELATED"/>
    <property type="match status" value="1"/>
</dbReference>
<dbReference type="AlphaFoldDB" id="A0A6P9FAU6"/>
<organism evidence="1 2">
    <name type="scientific">Juglans regia</name>
    <name type="common">English walnut</name>
    <dbReference type="NCBI Taxonomy" id="51240"/>
    <lineage>
        <taxon>Eukaryota</taxon>
        <taxon>Viridiplantae</taxon>
        <taxon>Streptophyta</taxon>
        <taxon>Embryophyta</taxon>
        <taxon>Tracheophyta</taxon>
        <taxon>Spermatophyta</taxon>
        <taxon>Magnoliopsida</taxon>
        <taxon>eudicotyledons</taxon>
        <taxon>Gunneridae</taxon>
        <taxon>Pentapetalae</taxon>
        <taxon>rosids</taxon>
        <taxon>fabids</taxon>
        <taxon>Fagales</taxon>
        <taxon>Juglandaceae</taxon>
        <taxon>Juglans</taxon>
    </lineage>
</organism>
<dbReference type="OrthoDB" id="1112391at2759"/>
<keyword evidence="1" id="KW-1185">Reference proteome</keyword>
<dbReference type="KEGG" id="jre:118349897"/>
<reference evidence="2" key="1">
    <citation type="submission" date="2025-08" db="UniProtKB">
        <authorList>
            <consortium name="RefSeq"/>
        </authorList>
    </citation>
    <scope>IDENTIFICATION</scope>
    <source>
        <tissue evidence="2">Leaves</tissue>
    </source>
</reference>